<evidence type="ECO:0000313" key="3">
    <source>
        <dbReference type="Proteomes" id="UP000251047"/>
    </source>
</evidence>
<proteinExistence type="predicted"/>
<protein>
    <submittedName>
        <fullName evidence="2">Uncharacterized protein</fullName>
    </submittedName>
</protein>
<organism evidence="2 3">
    <name type="scientific">Corynebacterium heidelbergense</name>
    <dbReference type="NCBI Taxonomy" id="2055947"/>
    <lineage>
        <taxon>Bacteria</taxon>
        <taxon>Bacillati</taxon>
        <taxon>Actinomycetota</taxon>
        <taxon>Actinomycetes</taxon>
        <taxon>Mycobacteriales</taxon>
        <taxon>Corynebacteriaceae</taxon>
        <taxon>Corynebacterium</taxon>
    </lineage>
</organism>
<feature type="compositionally biased region" description="Basic and acidic residues" evidence="1">
    <location>
        <begin position="87"/>
        <end position="96"/>
    </location>
</feature>
<sequence>MIKVSYAYGVNPVQALEDTGHLNDNGQVSTPEQIANRIKRDADRLAAAATNDNVVPLRPDQDADVSPNIYDDDTPLRAVATTDDEDAQRGWDSEDD</sequence>
<dbReference type="Proteomes" id="UP000251047">
    <property type="component" value="Unassembled WGS sequence"/>
</dbReference>
<evidence type="ECO:0000256" key="1">
    <source>
        <dbReference type="SAM" id="MobiDB-lite"/>
    </source>
</evidence>
<name>A0A364VE10_9CORY</name>
<gene>
    <name evidence="2" type="ORF">CWC39_00630</name>
</gene>
<accession>A0A364VE10</accession>
<comment type="caution">
    <text evidence="2">The sequence shown here is derived from an EMBL/GenBank/DDBJ whole genome shotgun (WGS) entry which is preliminary data.</text>
</comment>
<evidence type="ECO:0000313" key="2">
    <source>
        <dbReference type="EMBL" id="RAV34877.1"/>
    </source>
</evidence>
<dbReference type="EMBL" id="PHQP01000003">
    <property type="protein sequence ID" value="RAV34877.1"/>
    <property type="molecule type" value="Genomic_DNA"/>
</dbReference>
<dbReference type="AlphaFoldDB" id="A0A364VE10"/>
<reference evidence="2 3" key="1">
    <citation type="journal article" date="2018" name="Syst. Appl. Microbiol.">
        <title>Corynebacterium heidelbergense sp. nov., isolated from the preen glands of Egyptian geese (Alopochen aegyptiacus).</title>
        <authorList>
            <person name="Braun M.S."/>
            <person name="Wang E."/>
            <person name="Zimmermann S."/>
            <person name="Wink M."/>
        </authorList>
    </citation>
    <scope>NUCLEOTIDE SEQUENCE [LARGE SCALE GENOMIC DNA]</scope>
    <source>
        <strain evidence="2 3">DSM 104638</strain>
    </source>
</reference>
<feature type="region of interest" description="Disordered" evidence="1">
    <location>
        <begin position="50"/>
        <end position="96"/>
    </location>
</feature>